<dbReference type="EMBL" id="JARK01001380">
    <property type="protein sequence ID" value="EYC13372.1"/>
    <property type="molecule type" value="Genomic_DNA"/>
</dbReference>
<reference evidence="2" key="1">
    <citation type="journal article" date="2015" name="Nat. Genet.">
        <title>The genome and transcriptome of the zoonotic hookworm Ancylostoma ceylanicum identify infection-specific gene families.</title>
        <authorList>
            <person name="Schwarz E.M."/>
            <person name="Hu Y."/>
            <person name="Antoshechkin I."/>
            <person name="Miller M.M."/>
            <person name="Sternberg P.W."/>
            <person name="Aroian R.V."/>
        </authorList>
    </citation>
    <scope>NUCLEOTIDE SEQUENCE</scope>
    <source>
        <strain evidence="2">HY135</strain>
    </source>
</reference>
<comment type="caution">
    <text evidence="1">The sequence shown here is derived from an EMBL/GenBank/DDBJ whole genome shotgun (WGS) entry which is preliminary data.</text>
</comment>
<accession>A0A016UES9</accession>
<evidence type="ECO:0000313" key="2">
    <source>
        <dbReference type="Proteomes" id="UP000024635"/>
    </source>
</evidence>
<name>A0A016UES9_9BILA</name>
<proteinExistence type="predicted"/>
<dbReference type="Proteomes" id="UP000024635">
    <property type="component" value="Unassembled WGS sequence"/>
</dbReference>
<protein>
    <submittedName>
        <fullName evidence="1">Uncharacterized protein</fullName>
    </submittedName>
</protein>
<evidence type="ECO:0000313" key="1">
    <source>
        <dbReference type="EMBL" id="EYC13372.1"/>
    </source>
</evidence>
<dbReference type="AlphaFoldDB" id="A0A016UES9"/>
<gene>
    <name evidence="1" type="primary">Acey_s0044.g950</name>
    <name evidence="1" type="ORF">Y032_0044g950</name>
</gene>
<organism evidence="1 2">
    <name type="scientific">Ancylostoma ceylanicum</name>
    <dbReference type="NCBI Taxonomy" id="53326"/>
    <lineage>
        <taxon>Eukaryota</taxon>
        <taxon>Metazoa</taxon>
        <taxon>Ecdysozoa</taxon>
        <taxon>Nematoda</taxon>
        <taxon>Chromadorea</taxon>
        <taxon>Rhabditida</taxon>
        <taxon>Rhabditina</taxon>
        <taxon>Rhabditomorpha</taxon>
        <taxon>Strongyloidea</taxon>
        <taxon>Ancylostomatidae</taxon>
        <taxon>Ancylostomatinae</taxon>
        <taxon>Ancylostoma</taxon>
    </lineage>
</organism>
<keyword evidence="2" id="KW-1185">Reference proteome</keyword>
<sequence>MSFGLNKIFLNGLDGNACYWRDLRDEPQFFNKRYFGGDTVMGQRNEAQLIFQQNNTAIHIARSKKPKKA</sequence>